<keyword evidence="1" id="KW-0472">Membrane</keyword>
<sequence length="86" mass="10008">MGMRACDRIPQGGYIKRFYDATNDDTERDRVNRKYNELKDASRKECYDVQPDVFVVIGGFILWLSIMLIVVVGVYLIHTYFPGLLK</sequence>
<name>A0ABT7NQ82_9SPHI</name>
<keyword evidence="1" id="KW-1133">Transmembrane helix</keyword>
<keyword evidence="3" id="KW-1185">Reference proteome</keyword>
<feature type="transmembrane region" description="Helical" evidence="1">
    <location>
        <begin position="53"/>
        <end position="77"/>
    </location>
</feature>
<dbReference type="RefSeq" id="WP_286651792.1">
    <property type="nucleotide sequence ID" value="NZ_JACAGK010000044.1"/>
</dbReference>
<reference evidence="2" key="2">
    <citation type="journal article" date="2022" name="Sci. Total Environ.">
        <title>Prevalence, transmission, and molecular epidemiology of tet(X)-positive bacteria among humans, animals, and environmental niches in China: An epidemiological, and genomic-based study.</title>
        <authorList>
            <person name="Dong N."/>
            <person name="Zeng Y."/>
            <person name="Cai C."/>
            <person name="Sun C."/>
            <person name="Lu J."/>
            <person name="Liu C."/>
            <person name="Zhou H."/>
            <person name="Sun Q."/>
            <person name="Shu L."/>
            <person name="Wang H."/>
            <person name="Wang Y."/>
            <person name="Wang S."/>
            <person name="Wu C."/>
            <person name="Chan E.W."/>
            <person name="Chen G."/>
            <person name="Shen Z."/>
            <person name="Chen S."/>
            <person name="Zhang R."/>
        </authorList>
    </citation>
    <scope>NUCLEOTIDE SEQUENCE</scope>
    <source>
        <strain evidence="2">R1692</strain>
    </source>
</reference>
<gene>
    <name evidence="2" type="ORF">HX018_13995</name>
</gene>
<keyword evidence="1" id="KW-0812">Transmembrane</keyword>
<reference evidence="2" key="1">
    <citation type="submission" date="2020-06" db="EMBL/GenBank/DDBJ databases">
        <authorList>
            <person name="Dong N."/>
        </authorList>
    </citation>
    <scope>NUCLEOTIDE SEQUENCE</scope>
    <source>
        <strain evidence="2">R1692</strain>
    </source>
</reference>
<accession>A0ABT7NQ82</accession>
<protein>
    <submittedName>
        <fullName evidence="2">Uncharacterized protein</fullName>
    </submittedName>
</protein>
<evidence type="ECO:0000256" key="1">
    <source>
        <dbReference type="SAM" id="Phobius"/>
    </source>
</evidence>
<evidence type="ECO:0000313" key="2">
    <source>
        <dbReference type="EMBL" id="MDM1049350.1"/>
    </source>
</evidence>
<comment type="caution">
    <text evidence="2">The sequence shown here is derived from an EMBL/GenBank/DDBJ whole genome shotgun (WGS) entry which is preliminary data.</text>
</comment>
<dbReference type="Proteomes" id="UP001170954">
    <property type="component" value="Unassembled WGS sequence"/>
</dbReference>
<evidence type="ECO:0000313" key="3">
    <source>
        <dbReference type="Proteomes" id="UP001170954"/>
    </source>
</evidence>
<proteinExistence type="predicted"/>
<dbReference type="EMBL" id="JACAGK010000044">
    <property type="protein sequence ID" value="MDM1049350.1"/>
    <property type="molecule type" value="Genomic_DNA"/>
</dbReference>
<organism evidence="2 3">
    <name type="scientific">Sphingobacterium hotanense</name>
    <dbReference type="NCBI Taxonomy" id="649196"/>
    <lineage>
        <taxon>Bacteria</taxon>
        <taxon>Pseudomonadati</taxon>
        <taxon>Bacteroidota</taxon>
        <taxon>Sphingobacteriia</taxon>
        <taxon>Sphingobacteriales</taxon>
        <taxon>Sphingobacteriaceae</taxon>
        <taxon>Sphingobacterium</taxon>
    </lineage>
</organism>